<evidence type="ECO:0000256" key="2">
    <source>
        <dbReference type="ARBA" id="ARBA00023004"/>
    </source>
</evidence>
<keyword evidence="3" id="KW-1015">Disulfide bond</keyword>
<dbReference type="InterPro" id="IPR009056">
    <property type="entry name" value="Cyt_c-like_dom"/>
</dbReference>
<dbReference type="InterPro" id="IPR011992">
    <property type="entry name" value="EF-hand-dom_pair"/>
</dbReference>
<feature type="domain" description="Thioredoxin" evidence="9">
    <location>
        <begin position="172"/>
        <end position="325"/>
    </location>
</feature>
<dbReference type="InterPro" id="IPR000866">
    <property type="entry name" value="AhpC/TSA"/>
</dbReference>
<sequence>MKRLSLLLPFLLTAPLGAQVASVAERFAGFDKNNDGLIAGEEMQAAPYLPKLDLNGNGSLTLEEAEKAVQLAERAKKRAAESPSAGKTGIAEFDNLDKNGDGLLTENEMPQKRWMRFLDQDSNGTVTLAEATEAMARLRRKGGSPESTTPAKPASEDPELKEATVVLKASDHGVGRLVADLTLEDSRGQNLKLSERISGQQGLIVAFFGATCPISGKLGAELARLEKTAQEQKVGMLLVCPVAVETQEDIQTFITTHGLKSPVVHDQDGRLSTALAATTTTEVFLLDAARTLTYRGAINDQYGLGYAKERPNKTYLRDALTALLAHQAPAIAATTAPGCALDIKPATVVAQTSVTYHHQISRILQANCVECHRKDSIGPFSLETYEDVLENAAMIRKQVERGAMPPWFAATPPEGTHTPWINDSSLSPQDKQDLLTWLASDRPLGQISDAPQPRSFPKEWTIGQPDTIIQLPKPIAIKAEGTMPYQFVTTTTSFEEDRWVQGYEIMPTDRGVVHHVIVQVHPKGSNVRDRGEGTEGYWAAYVPGNAAHVWPAGFAKKLPAGAIVSFQIHYTPNGKKTEDQLRMGLVFAKEKPRYIVHTAAVAHPRLNIPAGAPDHVEVKEQTVPMDMNVMAYMAHMHVRGKAFKFEVTPPGGQSEVLLDIPRYDFNWQLRYDYAQPKFLPRGSKVKITAVFDNSEGNPANPDPAKNIRWGPQTYDEMMIGYFEYYTSNEDVAAR</sequence>
<feature type="domain" description="Cytochrome c" evidence="8">
    <location>
        <begin position="347"/>
        <end position="442"/>
    </location>
</feature>
<dbReference type="SUPFAM" id="SSF52833">
    <property type="entry name" value="Thioredoxin-like"/>
    <property type="match status" value="1"/>
</dbReference>
<feature type="domain" description="EF-hand" evidence="7">
    <location>
        <begin position="106"/>
        <end position="141"/>
    </location>
</feature>
<dbReference type="SUPFAM" id="SSF47473">
    <property type="entry name" value="EF-hand"/>
    <property type="match status" value="1"/>
</dbReference>
<feature type="region of interest" description="Disordered" evidence="5">
    <location>
        <begin position="138"/>
        <end position="159"/>
    </location>
</feature>
<dbReference type="InterPro" id="IPR018247">
    <property type="entry name" value="EF_Hand_1_Ca_BS"/>
</dbReference>
<dbReference type="InterPro" id="IPR036249">
    <property type="entry name" value="Thioredoxin-like_sf"/>
</dbReference>
<accession>A0ABP9NTE5</accession>
<evidence type="ECO:0000313" key="11">
    <source>
        <dbReference type="Proteomes" id="UP001499852"/>
    </source>
</evidence>
<evidence type="ECO:0000256" key="5">
    <source>
        <dbReference type="SAM" id="MobiDB-lite"/>
    </source>
</evidence>
<dbReference type="Gene3D" id="1.10.238.10">
    <property type="entry name" value="EF-hand"/>
    <property type="match status" value="1"/>
</dbReference>
<dbReference type="PROSITE" id="PS51007">
    <property type="entry name" value="CYTC"/>
    <property type="match status" value="1"/>
</dbReference>
<evidence type="ECO:0000256" key="6">
    <source>
        <dbReference type="SAM" id="SignalP"/>
    </source>
</evidence>
<comment type="caution">
    <text evidence="10">The sequence shown here is derived from an EMBL/GenBank/DDBJ whole genome shotgun (WGS) entry which is preliminary data.</text>
</comment>
<keyword evidence="1 4" id="KW-0479">Metal-binding</keyword>
<evidence type="ECO:0000256" key="4">
    <source>
        <dbReference type="PROSITE-ProRule" id="PRU00433"/>
    </source>
</evidence>
<dbReference type="Gene3D" id="3.40.30.10">
    <property type="entry name" value="Glutaredoxin"/>
    <property type="match status" value="1"/>
</dbReference>
<dbReference type="PROSITE" id="PS00018">
    <property type="entry name" value="EF_HAND_1"/>
    <property type="match status" value="1"/>
</dbReference>
<feature type="chain" id="PRO_5047358997" evidence="6">
    <location>
        <begin position="21"/>
        <end position="734"/>
    </location>
</feature>
<evidence type="ECO:0000259" key="7">
    <source>
        <dbReference type="PROSITE" id="PS50222"/>
    </source>
</evidence>
<dbReference type="PROSITE" id="PS50222">
    <property type="entry name" value="EF_HAND_2"/>
    <property type="match status" value="1"/>
</dbReference>
<dbReference type="PANTHER" id="PTHR43640:SF1">
    <property type="entry name" value="THIOREDOXIN-DEPENDENT PEROXIREDOXIN"/>
    <property type="match status" value="1"/>
</dbReference>
<organism evidence="10 11">
    <name type="scientific">Prosthecobacter algae</name>
    <dbReference type="NCBI Taxonomy" id="1144682"/>
    <lineage>
        <taxon>Bacteria</taxon>
        <taxon>Pseudomonadati</taxon>
        <taxon>Verrucomicrobiota</taxon>
        <taxon>Verrucomicrobiia</taxon>
        <taxon>Verrucomicrobiales</taxon>
        <taxon>Verrucomicrobiaceae</taxon>
        <taxon>Prosthecobacter</taxon>
    </lineage>
</organism>
<evidence type="ECO:0000256" key="3">
    <source>
        <dbReference type="ARBA" id="ARBA00023157"/>
    </source>
</evidence>
<keyword evidence="11" id="KW-1185">Reference proteome</keyword>
<evidence type="ECO:0000259" key="8">
    <source>
        <dbReference type="PROSITE" id="PS51007"/>
    </source>
</evidence>
<dbReference type="InterPro" id="IPR013766">
    <property type="entry name" value="Thioredoxin_domain"/>
</dbReference>
<keyword evidence="6" id="KW-0732">Signal</keyword>
<dbReference type="InterPro" id="IPR002048">
    <property type="entry name" value="EF_hand_dom"/>
</dbReference>
<evidence type="ECO:0000259" key="9">
    <source>
        <dbReference type="PROSITE" id="PS51352"/>
    </source>
</evidence>
<protein>
    <submittedName>
        <fullName evidence="10">Uncharacterized protein</fullName>
    </submittedName>
</protein>
<dbReference type="Gene3D" id="2.60.120.230">
    <property type="match status" value="1"/>
</dbReference>
<dbReference type="RefSeq" id="WP_345734739.1">
    <property type="nucleotide sequence ID" value="NZ_BAABIA010000001.1"/>
</dbReference>
<name>A0ABP9NTE5_9BACT</name>
<evidence type="ECO:0000256" key="1">
    <source>
        <dbReference type="ARBA" id="ARBA00022723"/>
    </source>
</evidence>
<feature type="region of interest" description="Disordered" evidence="5">
    <location>
        <begin position="75"/>
        <end position="97"/>
    </location>
</feature>
<feature type="signal peptide" evidence="6">
    <location>
        <begin position="1"/>
        <end position="20"/>
    </location>
</feature>
<reference evidence="11" key="1">
    <citation type="journal article" date="2019" name="Int. J. Syst. Evol. Microbiol.">
        <title>The Global Catalogue of Microorganisms (GCM) 10K type strain sequencing project: providing services to taxonomists for standard genome sequencing and annotation.</title>
        <authorList>
            <consortium name="The Broad Institute Genomics Platform"/>
            <consortium name="The Broad Institute Genome Sequencing Center for Infectious Disease"/>
            <person name="Wu L."/>
            <person name="Ma J."/>
        </authorList>
    </citation>
    <scope>NUCLEOTIDE SEQUENCE [LARGE SCALE GENOMIC DNA]</scope>
    <source>
        <strain evidence="11">JCM 18053</strain>
    </source>
</reference>
<gene>
    <name evidence="10" type="ORF">GCM10023213_04400</name>
</gene>
<proteinExistence type="predicted"/>
<dbReference type="PROSITE" id="PS51352">
    <property type="entry name" value="THIOREDOXIN_2"/>
    <property type="match status" value="1"/>
</dbReference>
<dbReference type="Pfam" id="PF00578">
    <property type="entry name" value="AhpC-TSA"/>
    <property type="match status" value="1"/>
</dbReference>
<dbReference type="EMBL" id="BAABIA010000001">
    <property type="protein sequence ID" value="GAA5133827.1"/>
    <property type="molecule type" value="Genomic_DNA"/>
</dbReference>
<evidence type="ECO:0000313" key="10">
    <source>
        <dbReference type="EMBL" id="GAA5133827.1"/>
    </source>
</evidence>
<dbReference type="SUPFAM" id="SSF49742">
    <property type="entry name" value="PHM/PNGase F"/>
    <property type="match status" value="2"/>
</dbReference>
<dbReference type="InterPro" id="IPR047262">
    <property type="entry name" value="PRX-like1"/>
</dbReference>
<dbReference type="InterPro" id="IPR008977">
    <property type="entry name" value="PHM/PNGase_F_dom_sf"/>
</dbReference>
<dbReference type="InterPro" id="IPR014784">
    <property type="entry name" value="Cu2_ascorb_mOase-like_C"/>
</dbReference>
<keyword evidence="4" id="KW-0349">Heme</keyword>
<dbReference type="Proteomes" id="UP001499852">
    <property type="component" value="Unassembled WGS sequence"/>
</dbReference>
<dbReference type="PANTHER" id="PTHR43640">
    <property type="entry name" value="OS07G0260300 PROTEIN"/>
    <property type="match status" value="1"/>
</dbReference>
<keyword evidence="2 4" id="KW-0408">Iron</keyword>